<keyword evidence="2" id="KW-0812">Transmembrane</keyword>
<feature type="compositionally biased region" description="Pro residues" evidence="1">
    <location>
        <begin position="132"/>
        <end position="141"/>
    </location>
</feature>
<evidence type="ECO:0000313" key="3">
    <source>
        <dbReference type="EMBL" id="CAH0371939.1"/>
    </source>
</evidence>
<evidence type="ECO:0000256" key="1">
    <source>
        <dbReference type="SAM" id="MobiDB-lite"/>
    </source>
</evidence>
<name>A0A8J2SS01_9STRA</name>
<keyword evidence="2" id="KW-0472">Membrane</keyword>
<keyword evidence="2" id="KW-1133">Transmembrane helix</keyword>
<keyword evidence="4" id="KW-1185">Reference proteome</keyword>
<reference evidence="3" key="1">
    <citation type="submission" date="2021-11" db="EMBL/GenBank/DDBJ databases">
        <authorList>
            <consortium name="Genoscope - CEA"/>
            <person name="William W."/>
        </authorList>
    </citation>
    <scope>NUCLEOTIDE SEQUENCE</scope>
</reference>
<comment type="caution">
    <text evidence="3">The sequence shown here is derived from an EMBL/GenBank/DDBJ whole genome shotgun (WGS) entry which is preliminary data.</text>
</comment>
<accession>A0A8J2SS01</accession>
<organism evidence="3 4">
    <name type="scientific">Pelagomonas calceolata</name>
    <dbReference type="NCBI Taxonomy" id="35677"/>
    <lineage>
        <taxon>Eukaryota</taxon>
        <taxon>Sar</taxon>
        <taxon>Stramenopiles</taxon>
        <taxon>Ochrophyta</taxon>
        <taxon>Pelagophyceae</taxon>
        <taxon>Pelagomonadales</taxon>
        <taxon>Pelagomonadaceae</taxon>
        <taxon>Pelagomonas</taxon>
    </lineage>
</organism>
<feature type="non-terminal residue" evidence="3">
    <location>
        <position position="1"/>
    </location>
</feature>
<protein>
    <submittedName>
        <fullName evidence="3">Uncharacterized protein</fullName>
    </submittedName>
</protein>
<sequence>LAPRRRHARAQVPAVELAAVERLRRGLGVLQEAEADARAARRRAVGLRLQVDAAEAAVEHRLDVLLEVVALRVVAQVVERHAVAVLAALALGRALAAAGAAAAALAAALARARASLPLPLPLPRPRPRPPRPRPSPAPRPRPSAAGVVVFGGAVSVSDIVGFLCARAGTCEGGFGRGPAVSRARSLPQRLRPLRSDLGSAPAASRQRRSRSGGLILLASGAILCDG</sequence>
<gene>
    <name evidence="3" type="ORF">PECAL_3P19100</name>
</gene>
<feature type="compositionally biased region" description="Low complexity" evidence="1">
    <location>
        <begin position="181"/>
        <end position="190"/>
    </location>
</feature>
<evidence type="ECO:0000313" key="4">
    <source>
        <dbReference type="Proteomes" id="UP000789595"/>
    </source>
</evidence>
<dbReference type="EMBL" id="CAKKNE010000003">
    <property type="protein sequence ID" value="CAH0371939.1"/>
    <property type="molecule type" value="Genomic_DNA"/>
</dbReference>
<feature type="region of interest" description="Disordered" evidence="1">
    <location>
        <begin position="177"/>
        <end position="209"/>
    </location>
</feature>
<feature type="region of interest" description="Disordered" evidence="1">
    <location>
        <begin position="118"/>
        <end position="142"/>
    </location>
</feature>
<dbReference type="Proteomes" id="UP000789595">
    <property type="component" value="Unassembled WGS sequence"/>
</dbReference>
<evidence type="ECO:0000256" key="2">
    <source>
        <dbReference type="SAM" id="Phobius"/>
    </source>
</evidence>
<dbReference type="AlphaFoldDB" id="A0A8J2SS01"/>
<feature type="transmembrane region" description="Helical" evidence="2">
    <location>
        <begin position="82"/>
        <end position="110"/>
    </location>
</feature>
<proteinExistence type="predicted"/>